<accession>A0A3N4IKT1</accession>
<dbReference type="STRING" id="1160509.A0A3N4IKT1"/>
<proteinExistence type="predicted"/>
<dbReference type="GO" id="GO:0006891">
    <property type="term" value="P:intra-Golgi vesicle-mediated transport"/>
    <property type="evidence" value="ECO:0007669"/>
    <property type="project" value="InterPro"/>
</dbReference>
<dbReference type="GO" id="GO:0005802">
    <property type="term" value="C:trans-Golgi network"/>
    <property type="evidence" value="ECO:0007669"/>
    <property type="project" value="TreeGrafter"/>
</dbReference>
<gene>
    <name evidence="3" type="ORF">BJ508DRAFT_318146</name>
</gene>
<sequence length="542" mass="60044">MSAPTRTHQRSGSEFIETARVDVIVPHDSNINIEEAITSIDTTKETPSPGLSFINRLPQRKFLFYDETVIAYVVLEQPGHLEESRYNAYLARLAVSLEVTAVDGSKRPEHIRASDGVHLLYQTTIDEKVTERIELTIGQRRIILWKVEIPLGHPKARLSDPQIVLAASAVLRQAEERSTAHEEEYITKRQPIGINLLEPFAEDPALGAVKPRLSASRVARIMAHTKPGKGPNSHLGYSPKRFFHVYPAINIRLRYSRLVSGNRQDVIASLDMEVTAYGNCRVKVEDVNITVQDGHSRLLEDATISLFPIECHPHDDITLLYALEMTDLMKQASSMGPTVRPISVSLRAVALISDGCQPVINTNWSTTIDFATPGTGPISAGPHGGRQMRSGSFGQQYGAVAAETLSSAPGIQPHFKRSHRHNPSIQFTLPPEQALQKVDKRRSETSASGKGLTITFSGPTRVHVGQVFSWSVFVFNQSTKPRKFALVVHPKRRRGGEGKLLPPTPQDKTEPVLDDGSMYLLHKSQHLDPVDLIPLDNDIRIG</sequence>
<evidence type="ECO:0000313" key="3">
    <source>
        <dbReference type="EMBL" id="RPA82234.1"/>
    </source>
</evidence>
<dbReference type="PANTHER" id="PTHR28159">
    <property type="entry name" value="TRAFFICKING PROTEIN PARTICLE COMPLEX II-SPECIFIC SUBUNIT 65"/>
    <property type="match status" value="1"/>
</dbReference>
<dbReference type="OrthoDB" id="5345392at2759"/>
<dbReference type="Proteomes" id="UP000275078">
    <property type="component" value="Unassembled WGS sequence"/>
</dbReference>
<evidence type="ECO:0000259" key="2">
    <source>
        <dbReference type="Pfam" id="PF12735"/>
    </source>
</evidence>
<organism evidence="3 4">
    <name type="scientific">Ascobolus immersus RN42</name>
    <dbReference type="NCBI Taxonomy" id="1160509"/>
    <lineage>
        <taxon>Eukaryota</taxon>
        <taxon>Fungi</taxon>
        <taxon>Dikarya</taxon>
        <taxon>Ascomycota</taxon>
        <taxon>Pezizomycotina</taxon>
        <taxon>Pezizomycetes</taxon>
        <taxon>Pezizales</taxon>
        <taxon>Ascobolaceae</taxon>
        <taxon>Ascobolus</taxon>
    </lineage>
</organism>
<evidence type="ECO:0000256" key="1">
    <source>
        <dbReference type="SAM" id="MobiDB-lite"/>
    </source>
</evidence>
<dbReference type="InterPro" id="IPR024662">
    <property type="entry name" value="Trs65"/>
</dbReference>
<dbReference type="InterPro" id="IPR055420">
    <property type="entry name" value="IgD3_Trs65"/>
</dbReference>
<dbReference type="EMBL" id="ML119673">
    <property type="protein sequence ID" value="RPA82234.1"/>
    <property type="molecule type" value="Genomic_DNA"/>
</dbReference>
<dbReference type="PANTHER" id="PTHR28159:SF1">
    <property type="entry name" value="TRAFFICKING PROTEIN PARTICLE COMPLEX II-SPECIFIC SUBUNIT 65"/>
    <property type="match status" value="1"/>
</dbReference>
<feature type="domain" description="Trafficking protein particle complex II-specific subunit 65 IgD3" evidence="2">
    <location>
        <begin position="435"/>
        <end position="542"/>
    </location>
</feature>
<dbReference type="GO" id="GO:1990071">
    <property type="term" value="C:TRAPPII protein complex"/>
    <property type="evidence" value="ECO:0007669"/>
    <property type="project" value="InterPro"/>
</dbReference>
<reference evidence="3 4" key="1">
    <citation type="journal article" date="2018" name="Nat. Ecol. Evol.">
        <title>Pezizomycetes genomes reveal the molecular basis of ectomycorrhizal truffle lifestyle.</title>
        <authorList>
            <person name="Murat C."/>
            <person name="Payen T."/>
            <person name="Noel B."/>
            <person name="Kuo A."/>
            <person name="Morin E."/>
            <person name="Chen J."/>
            <person name="Kohler A."/>
            <person name="Krizsan K."/>
            <person name="Balestrini R."/>
            <person name="Da Silva C."/>
            <person name="Montanini B."/>
            <person name="Hainaut M."/>
            <person name="Levati E."/>
            <person name="Barry K.W."/>
            <person name="Belfiori B."/>
            <person name="Cichocki N."/>
            <person name="Clum A."/>
            <person name="Dockter R.B."/>
            <person name="Fauchery L."/>
            <person name="Guy J."/>
            <person name="Iotti M."/>
            <person name="Le Tacon F."/>
            <person name="Lindquist E.A."/>
            <person name="Lipzen A."/>
            <person name="Malagnac F."/>
            <person name="Mello A."/>
            <person name="Molinier V."/>
            <person name="Miyauchi S."/>
            <person name="Poulain J."/>
            <person name="Riccioni C."/>
            <person name="Rubini A."/>
            <person name="Sitrit Y."/>
            <person name="Splivallo R."/>
            <person name="Traeger S."/>
            <person name="Wang M."/>
            <person name="Zifcakova L."/>
            <person name="Wipf D."/>
            <person name="Zambonelli A."/>
            <person name="Paolocci F."/>
            <person name="Nowrousian M."/>
            <person name="Ottonello S."/>
            <person name="Baldrian P."/>
            <person name="Spatafora J.W."/>
            <person name="Henrissat B."/>
            <person name="Nagy L.G."/>
            <person name="Aury J.M."/>
            <person name="Wincker P."/>
            <person name="Grigoriev I.V."/>
            <person name="Bonfante P."/>
            <person name="Martin F.M."/>
        </authorList>
    </citation>
    <scope>NUCLEOTIDE SEQUENCE [LARGE SCALE GENOMIC DNA]</scope>
    <source>
        <strain evidence="3 4">RN42</strain>
    </source>
</reference>
<name>A0A3N4IKT1_ASCIM</name>
<evidence type="ECO:0000313" key="4">
    <source>
        <dbReference type="Proteomes" id="UP000275078"/>
    </source>
</evidence>
<protein>
    <recommendedName>
        <fullName evidence="2">Trafficking protein particle complex II-specific subunit 65 IgD3 domain-containing protein</fullName>
    </recommendedName>
</protein>
<dbReference type="Pfam" id="PF12735">
    <property type="entry name" value="IgD3_Trs65"/>
    <property type="match status" value="1"/>
</dbReference>
<keyword evidence="4" id="KW-1185">Reference proteome</keyword>
<dbReference type="AlphaFoldDB" id="A0A3N4IKT1"/>
<feature type="region of interest" description="Disordered" evidence="1">
    <location>
        <begin position="410"/>
        <end position="433"/>
    </location>
</feature>